<organism evidence="2 3">
    <name type="scientific">Lithocarpus litseifolius</name>
    <dbReference type="NCBI Taxonomy" id="425828"/>
    <lineage>
        <taxon>Eukaryota</taxon>
        <taxon>Viridiplantae</taxon>
        <taxon>Streptophyta</taxon>
        <taxon>Embryophyta</taxon>
        <taxon>Tracheophyta</taxon>
        <taxon>Spermatophyta</taxon>
        <taxon>Magnoliopsida</taxon>
        <taxon>eudicotyledons</taxon>
        <taxon>Gunneridae</taxon>
        <taxon>Pentapetalae</taxon>
        <taxon>rosids</taxon>
        <taxon>fabids</taxon>
        <taxon>Fagales</taxon>
        <taxon>Fagaceae</taxon>
        <taxon>Lithocarpus</taxon>
    </lineage>
</organism>
<dbReference type="Proteomes" id="UP001459277">
    <property type="component" value="Unassembled WGS sequence"/>
</dbReference>
<accession>A0AAW2CLS3</accession>
<dbReference type="EMBL" id="JAZDWU010000006">
    <property type="protein sequence ID" value="KAK9999114.1"/>
    <property type="molecule type" value="Genomic_DNA"/>
</dbReference>
<dbReference type="AlphaFoldDB" id="A0AAW2CLS3"/>
<evidence type="ECO:0000313" key="3">
    <source>
        <dbReference type="Proteomes" id="UP001459277"/>
    </source>
</evidence>
<comment type="caution">
    <text evidence="2">The sequence shown here is derived from an EMBL/GenBank/DDBJ whole genome shotgun (WGS) entry which is preliminary data.</text>
</comment>
<protein>
    <submittedName>
        <fullName evidence="2">Uncharacterized protein</fullName>
    </submittedName>
</protein>
<reference evidence="2 3" key="1">
    <citation type="submission" date="2024-01" db="EMBL/GenBank/DDBJ databases">
        <title>A telomere-to-telomere, gap-free genome of sweet tea (Lithocarpus litseifolius).</title>
        <authorList>
            <person name="Zhou J."/>
        </authorList>
    </citation>
    <scope>NUCLEOTIDE SEQUENCE [LARGE SCALE GENOMIC DNA]</scope>
    <source>
        <strain evidence="2">Zhou-2022a</strain>
        <tissue evidence="2">Leaf</tissue>
    </source>
</reference>
<gene>
    <name evidence="2" type="ORF">SO802_018717</name>
</gene>
<keyword evidence="3" id="KW-1185">Reference proteome</keyword>
<evidence type="ECO:0000313" key="2">
    <source>
        <dbReference type="EMBL" id="KAK9999114.1"/>
    </source>
</evidence>
<sequence length="109" mass="12390">MAEHSMERAYMGHQFLRLSSCHISSSQRSPILSKEQGISNSSDPDQKQKTRGSSSGAKYPIMAVQEALMEAVWKARELGYHNIIILNGKGKLEQVYNAKRKPNWQEKKQ</sequence>
<proteinExistence type="predicted"/>
<name>A0AAW2CLS3_9ROSI</name>
<evidence type="ECO:0000256" key="1">
    <source>
        <dbReference type="SAM" id="MobiDB-lite"/>
    </source>
</evidence>
<feature type="compositionally biased region" description="Polar residues" evidence="1">
    <location>
        <begin position="26"/>
        <end position="43"/>
    </location>
</feature>
<feature type="region of interest" description="Disordered" evidence="1">
    <location>
        <begin position="26"/>
        <end position="57"/>
    </location>
</feature>